<dbReference type="Proteomes" id="UP000015100">
    <property type="component" value="Unassembled WGS sequence"/>
</dbReference>
<comment type="caution">
    <text evidence="2">The sequence shown here is derived from an EMBL/GenBank/DDBJ whole genome shotgun (WGS) entry which is preliminary data.</text>
</comment>
<organism evidence="2 3">
    <name type="scientific">Dactylellina haptotyla (strain CBS 200.50)</name>
    <name type="common">Nematode-trapping fungus</name>
    <name type="synonym">Monacrosporium haptotylum</name>
    <dbReference type="NCBI Taxonomy" id="1284197"/>
    <lineage>
        <taxon>Eukaryota</taxon>
        <taxon>Fungi</taxon>
        <taxon>Dikarya</taxon>
        <taxon>Ascomycota</taxon>
        <taxon>Pezizomycotina</taxon>
        <taxon>Orbiliomycetes</taxon>
        <taxon>Orbiliales</taxon>
        <taxon>Orbiliaceae</taxon>
        <taxon>Dactylellina</taxon>
    </lineage>
</organism>
<accession>S8A849</accession>
<reference evidence="2 3" key="1">
    <citation type="journal article" date="2013" name="PLoS Genet.">
        <title>Genomic mechanisms accounting for the adaptation to parasitism in nematode-trapping fungi.</title>
        <authorList>
            <person name="Meerupati T."/>
            <person name="Andersson K.M."/>
            <person name="Friman E."/>
            <person name="Kumar D."/>
            <person name="Tunlid A."/>
            <person name="Ahren D."/>
        </authorList>
    </citation>
    <scope>NUCLEOTIDE SEQUENCE [LARGE SCALE GENOMIC DNA]</scope>
    <source>
        <strain evidence="2 3">CBS 200.50</strain>
    </source>
</reference>
<feature type="region of interest" description="Disordered" evidence="1">
    <location>
        <begin position="85"/>
        <end position="114"/>
    </location>
</feature>
<dbReference type="HOGENOM" id="CLU_348510_0_0_1"/>
<protein>
    <submittedName>
        <fullName evidence="2">Uncharacterized protein</fullName>
    </submittedName>
</protein>
<evidence type="ECO:0000256" key="1">
    <source>
        <dbReference type="SAM" id="MobiDB-lite"/>
    </source>
</evidence>
<sequence>MESNSTLPPGLQPPVRHISLAETIIRAYTLRDLLPAFETRQSAILEPTGGDVIFTVPHETQIRTYSALFSIAAAARGRPAIAPEKYSKQQRQRVGTGNSDHRDGIGTFLPPGEGDEDERIDKLLEASAGLNNSNSSSGDGVAIVRCYDEQFAHVKRVYNHVVTKTAEQLDRLLDEVLKSAGEGYVDGGVASPDFRIQLEVEEDEEDEEGENGGKRRAVSVPVKAPKMGITARKKVDRVASGPVTPGKDGKRPLATAKGARAVTPGRGGKKPETGGTSTAQDGGAGTPKSSTPSKVAPKATAPEPKTEDATKYAEIRLHRFMVTSSISYYKYLNLGRMSFADSASNVSTLPFPTVTYYALRVIQRWVYNPLRIGEVIEEFEPNSHLYLVSSCKRHDKNGYPPPLATAKGIVEVARAADYLGIEELATWASKTLRRICHGVENCTGNNCKLMVPFVLELVYKTGGLGLSDELVDDLKLLLVKNIETMWKKPVIMLPDELLEELLASFRKLHGCEPTWDRKNSRRGEGRVAERKPLNWWQTFIELTRVRSSIRASSTGNSQRWMDKLLRPAMEHCVHQIAAGFHDPRLAADLQSKMDSGSFERTLVVEMLMMVTTASTTIKGFPGEEDVSIQFEKPPLTRRTVRAVFEGLVNLRTWDGRDGEWGTAEKRVMDFLQKEWLTIVTGGEEGSGKSGFVNWRPAMLAVVSRKLRVSVDELCGKGQKKPLGMNGVSLKGGKRIVKDRLGNDIEAGSSSPNPDETSASKGKQRGNQEEGRDGEDTSTATLRPDTSPFVPTSSDNEDLVSALMGNASIE</sequence>
<proteinExistence type="predicted"/>
<name>S8A849_DACHA</name>
<keyword evidence="3" id="KW-1185">Reference proteome</keyword>
<feature type="region of interest" description="Disordered" evidence="1">
    <location>
        <begin position="742"/>
        <end position="809"/>
    </location>
</feature>
<dbReference type="eggNOG" id="ENOG502T10J">
    <property type="taxonomic scope" value="Eukaryota"/>
</dbReference>
<feature type="region of interest" description="Disordered" evidence="1">
    <location>
        <begin position="201"/>
        <end position="307"/>
    </location>
</feature>
<dbReference type="AlphaFoldDB" id="S8A849"/>
<dbReference type="EMBL" id="AQGS01000486">
    <property type="protein sequence ID" value="EPS39190.1"/>
    <property type="molecule type" value="Genomic_DNA"/>
</dbReference>
<feature type="compositionally biased region" description="Basic and acidic residues" evidence="1">
    <location>
        <begin position="765"/>
        <end position="774"/>
    </location>
</feature>
<evidence type="ECO:0000313" key="2">
    <source>
        <dbReference type="EMBL" id="EPS39190.1"/>
    </source>
</evidence>
<dbReference type="OMA" id="PAMEHCV"/>
<evidence type="ECO:0000313" key="3">
    <source>
        <dbReference type="Proteomes" id="UP000015100"/>
    </source>
</evidence>
<gene>
    <name evidence="2" type="ORF">H072_7032</name>
</gene>
<feature type="compositionally biased region" description="Polar residues" evidence="1">
    <location>
        <begin position="747"/>
        <end position="760"/>
    </location>
</feature>
<reference evidence="3" key="2">
    <citation type="submission" date="2013-04" db="EMBL/GenBank/DDBJ databases">
        <title>Genomic mechanisms accounting for the adaptation to parasitism in nematode-trapping fungi.</title>
        <authorList>
            <person name="Ahren D.G."/>
        </authorList>
    </citation>
    <scope>NUCLEOTIDE SEQUENCE [LARGE SCALE GENOMIC DNA]</scope>
    <source>
        <strain evidence="3">CBS 200.50</strain>
    </source>
</reference>
<dbReference type="OrthoDB" id="5314679at2759"/>
<feature type="compositionally biased region" description="Acidic residues" evidence="1">
    <location>
        <begin position="201"/>
        <end position="210"/>
    </location>
</feature>